<accession>A0A2T4IH36</accession>
<protein>
    <submittedName>
        <fullName evidence="1">Nucleotide pyrophosphohydrolase</fullName>
    </submittedName>
</protein>
<evidence type="ECO:0000313" key="1">
    <source>
        <dbReference type="EMBL" id="PTD97080.1"/>
    </source>
</evidence>
<dbReference type="GO" id="GO:0005829">
    <property type="term" value="C:cytosol"/>
    <property type="evidence" value="ECO:0007669"/>
    <property type="project" value="TreeGrafter"/>
</dbReference>
<gene>
    <name evidence="1" type="ORF">C8261_06745</name>
</gene>
<reference evidence="1 2" key="1">
    <citation type="submission" date="2018-03" db="EMBL/GenBank/DDBJ databases">
        <authorList>
            <person name="Keele B.F."/>
        </authorList>
    </citation>
    <scope>NUCLEOTIDE SEQUENCE [LARGE SCALE GENOMIC DNA]</scope>
    <source>
        <strain evidence="1 2">D20</strain>
    </source>
</reference>
<reference evidence="1 2" key="2">
    <citation type="submission" date="2018-04" db="EMBL/GenBank/DDBJ databases">
        <title>Thauera lacus sp. nov., isolated from an saline lake in Inner Mongolia, China.</title>
        <authorList>
            <person name="Liang Q.-Y."/>
        </authorList>
    </citation>
    <scope>NUCLEOTIDE SEQUENCE [LARGE SCALE GENOMIC DNA]</scope>
    <source>
        <strain evidence="1 2">D20</strain>
    </source>
</reference>
<dbReference type="AlphaFoldDB" id="A0A2T4IH36"/>
<dbReference type="InterPro" id="IPR052555">
    <property type="entry name" value="dCTP_Pyrophosphatase"/>
</dbReference>
<dbReference type="EMBL" id="PZKC01000004">
    <property type="protein sequence ID" value="PTD97080.1"/>
    <property type="molecule type" value="Genomic_DNA"/>
</dbReference>
<dbReference type="Pfam" id="PF12643">
    <property type="entry name" value="MazG-like"/>
    <property type="match status" value="1"/>
</dbReference>
<dbReference type="SUPFAM" id="SSF101386">
    <property type="entry name" value="all-alpha NTP pyrophosphatases"/>
    <property type="match status" value="1"/>
</dbReference>
<dbReference type="Gene3D" id="1.10.287.1080">
    <property type="entry name" value="MazG-like"/>
    <property type="match status" value="1"/>
</dbReference>
<sequence>MTPADDPLIALREALRAFAAERDWQPFHTPKNLAMAMAGECGEVLEHFQWLTAEQSAALPAEVRAEVALELADVLLYLVRLADVLEVDLAAAARRKLALNAERYPVEAARGRAAKYDRL</sequence>
<dbReference type="GO" id="GO:0006253">
    <property type="term" value="P:dCTP catabolic process"/>
    <property type="evidence" value="ECO:0007669"/>
    <property type="project" value="TreeGrafter"/>
</dbReference>
<dbReference type="InterPro" id="IPR025984">
    <property type="entry name" value="DCTPP"/>
</dbReference>
<dbReference type="OrthoDB" id="9791898at2"/>
<keyword evidence="1" id="KW-0378">Hydrolase</keyword>
<organism evidence="1 2">
    <name type="scientific">Pseudothauera lacus</name>
    <dbReference type="NCBI Taxonomy" id="2136175"/>
    <lineage>
        <taxon>Bacteria</taxon>
        <taxon>Pseudomonadati</taxon>
        <taxon>Pseudomonadota</taxon>
        <taxon>Betaproteobacteria</taxon>
        <taxon>Rhodocyclales</taxon>
        <taxon>Zoogloeaceae</taxon>
        <taxon>Pseudothauera</taxon>
    </lineage>
</organism>
<proteinExistence type="predicted"/>
<name>A0A2T4IH36_9RHOO</name>
<dbReference type="PANTHER" id="PTHR46523:SF1">
    <property type="entry name" value="DCTP PYROPHOSPHATASE 1"/>
    <property type="match status" value="1"/>
</dbReference>
<dbReference type="GO" id="GO:0047840">
    <property type="term" value="F:dCTP diphosphatase activity"/>
    <property type="evidence" value="ECO:0007669"/>
    <property type="project" value="TreeGrafter"/>
</dbReference>
<keyword evidence="2" id="KW-1185">Reference proteome</keyword>
<dbReference type="PIRSF" id="PIRSF029826">
    <property type="entry name" value="UCP029826_pph"/>
    <property type="match status" value="1"/>
</dbReference>
<evidence type="ECO:0000313" key="2">
    <source>
        <dbReference type="Proteomes" id="UP000241193"/>
    </source>
</evidence>
<dbReference type="Proteomes" id="UP000241193">
    <property type="component" value="Unassembled WGS sequence"/>
</dbReference>
<dbReference type="RefSeq" id="WP_107492889.1">
    <property type="nucleotide sequence ID" value="NZ_PZKC01000004.1"/>
</dbReference>
<dbReference type="GO" id="GO:0042262">
    <property type="term" value="P:DNA protection"/>
    <property type="evidence" value="ECO:0007669"/>
    <property type="project" value="TreeGrafter"/>
</dbReference>
<comment type="caution">
    <text evidence="1">The sequence shown here is derived from an EMBL/GenBank/DDBJ whole genome shotgun (WGS) entry which is preliminary data.</text>
</comment>
<dbReference type="PANTHER" id="PTHR46523">
    <property type="entry name" value="DCTP PYROPHOSPHATASE 1"/>
    <property type="match status" value="1"/>
</dbReference>
<dbReference type="CDD" id="cd11537">
    <property type="entry name" value="NTP-PPase_RS21-C6_like"/>
    <property type="match status" value="1"/>
</dbReference>